<evidence type="ECO:0000313" key="2">
    <source>
        <dbReference type="Proteomes" id="UP001219349"/>
    </source>
</evidence>
<organism evidence="1 2">
    <name type="scientific">Paracoccus fistulariae</name>
    <dbReference type="NCBI Taxonomy" id="658446"/>
    <lineage>
        <taxon>Bacteria</taxon>
        <taxon>Pseudomonadati</taxon>
        <taxon>Pseudomonadota</taxon>
        <taxon>Alphaproteobacteria</taxon>
        <taxon>Rhodobacterales</taxon>
        <taxon>Paracoccaceae</taxon>
        <taxon>Paracoccus</taxon>
    </lineage>
</organism>
<dbReference type="EMBL" id="CP067136">
    <property type="protein sequence ID" value="WCR06789.1"/>
    <property type="molecule type" value="Genomic_DNA"/>
</dbReference>
<accession>A0ABY7SIR3</accession>
<reference evidence="1 2" key="1">
    <citation type="submission" date="2021-01" db="EMBL/GenBank/DDBJ databases">
        <title>Biogeographic distribution of Paracoccus.</title>
        <authorList>
            <person name="Hollensteiner J."/>
            <person name="Leineberger J."/>
            <person name="Brinkhoff T."/>
            <person name="Daniel R."/>
        </authorList>
    </citation>
    <scope>NUCLEOTIDE SEQUENCE [LARGE SCALE GENOMIC DNA]</scope>
    <source>
        <strain evidence="1 2">KCTC 22803</strain>
    </source>
</reference>
<evidence type="ECO:0000313" key="1">
    <source>
        <dbReference type="EMBL" id="WCR06789.1"/>
    </source>
</evidence>
<name>A0ABY7SIR3_9RHOB</name>
<dbReference type="Proteomes" id="UP001219349">
    <property type="component" value="Chromosome"/>
</dbReference>
<keyword evidence="2" id="KW-1185">Reference proteome</keyword>
<protein>
    <submittedName>
        <fullName evidence="1">Uncharacterized protein</fullName>
    </submittedName>
</protein>
<dbReference type="RefSeq" id="WP_272833719.1">
    <property type="nucleotide sequence ID" value="NZ_CP067136.1"/>
</dbReference>
<gene>
    <name evidence="1" type="ORF">JHX87_15120</name>
</gene>
<sequence length="47" mass="5245">MADLAKCDDRDYIGKASNPAPRQARDDMIGNADLPYIQINEFLTFLG</sequence>
<proteinExistence type="predicted"/>